<dbReference type="Proteomes" id="UP000000305">
    <property type="component" value="Unassembled WGS sequence"/>
</dbReference>
<gene>
    <name evidence="1" type="ORF">DAPPUDRAFT_280160</name>
</gene>
<name>E9I7S8_DAPPU</name>
<dbReference type="AlphaFoldDB" id="E9I7S8"/>
<dbReference type="HOGENOM" id="CLU_2729508_0_0_1"/>
<feature type="non-terminal residue" evidence="1">
    <location>
        <position position="72"/>
    </location>
</feature>
<evidence type="ECO:0000313" key="1">
    <source>
        <dbReference type="EMBL" id="EFX59952.1"/>
    </source>
</evidence>
<dbReference type="EMBL" id="GL737464">
    <property type="protein sequence ID" value="EFX59952.1"/>
    <property type="molecule type" value="Genomic_DNA"/>
</dbReference>
<proteinExistence type="predicted"/>
<keyword evidence="2" id="KW-1185">Reference proteome</keyword>
<organism evidence="1 2">
    <name type="scientific">Daphnia pulex</name>
    <name type="common">Water flea</name>
    <dbReference type="NCBI Taxonomy" id="6669"/>
    <lineage>
        <taxon>Eukaryota</taxon>
        <taxon>Metazoa</taxon>
        <taxon>Ecdysozoa</taxon>
        <taxon>Arthropoda</taxon>
        <taxon>Crustacea</taxon>
        <taxon>Branchiopoda</taxon>
        <taxon>Diplostraca</taxon>
        <taxon>Cladocera</taxon>
        <taxon>Anomopoda</taxon>
        <taxon>Daphniidae</taxon>
        <taxon>Daphnia</taxon>
    </lineage>
</organism>
<reference evidence="1 2" key="1">
    <citation type="journal article" date="2011" name="Science">
        <title>The ecoresponsive genome of Daphnia pulex.</title>
        <authorList>
            <person name="Colbourne J.K."/>
            <person name="Pfrender M.E."/>
            <person name="Gilbert D."/>
            <person name="Thomas W.K."/>
            <person name="Tucker A."/>
            <person name="Oakley T.H."/>
            <person name="Tokishita S."/>
            <person name="Aerts A."/>
            <person name="Arnold G.J."/>
            <person name="Basu M.K."/>
            <person name="Bauer D.J."/>
            <person name="Caceres C.E."/>
            <person name="Carmel L."/>
            <person name="Casola C."/>
            <person name="Choi J.H."/>
            <person name="Detter J.C."/>
            <person name="Dong Q."/>
            <person name="Dusheyko S."/>
            <person name="Eads B.D."/>
            <person name="Frohlich T."/>
            <person name="Geiler-Samerotte K.A."/>
            <person name="Gerlach D."/>
            <person name="Hatcher P."/>
            <person name="Jogdeo S."/>
            <person name="Krijgsveld J."/>
            <person name="Kriventseva E.V."/>
            <person name="Kultz D."/>
            <person name="Laforsch C."/>
            <person name="Lindquist E."/>
            <person name="Lopez J."/>
            <person name="Manak J.R."/>
            <person name="Muller J."/>
            <person name="Pangilinan J."/>
            <person name="Patwardhan R.P."/>
            <person name="Pitluck S."/>
            <person name="Pritham E.J."/>
            <person name="Rechtsteiner A."/>
            <person name="Rho M."/>
            <person name="Rogozin I.B."/>
            <person name="Sakarya O."/>
            <person name="Salamov A."/>
            <person name="Schaack S."/>
            <person name="Shapiro H."/>
            <person name="Shiga Y."/>
            <person name="Skalitzky C."/>
            <person name="Smith Z."/>
            <person name="Souvorov A."/>
            <person name="Sung W."/>
            <person name="Tang Z."/>
            <person name="Tsuchiya D."/>
            <person name="Tu H."/>
            <person name="Vos H."/>
            <person name="Wang M."/>
            <person name="Wolf Y.I."/>
            <person name="Yamagata H."/>
            <person name="Yamada T."/>
            <person name="Ye Y."/>
            <person name="Shaw J.R."/>
            <person name="Andrews J."/>
            <person name="Crease T.J."/>
            <person name="Tang H."/>
            <person name="Lucas S.M."/>
            <person name="Robertson H.M."/>
            <person name="Bork P."/>
            <person name="Koonin E.V."/>
            <person name="Zdobnov E.M."/>
            <person name="Grigoriev I.V."/>
            <person name="Lynch M."/>
            <person name="Boore J.L."/>
        </authorList>
    </citation>
    <scope>NUCLEOTIDE SEQUENCE [LARGE SCALE GENOMIC DNA]</scope>
</reference>
<protein>
    <submittedName>
        <fullName evidence="1">Uncharacterized protein</fullName>
    </submittedName>
</protein>
<dbReference type="KEGG" id="dpx:DAPPUDRAFT_280160"/>
<accession>E9I7S8</accession>
<dbReference type="InParanoid" id="E9I7S8"/>
<sequence>MNASLSKSTLKFLVYRASVASLAAPSRTPEPTPRPLSLRTRTQNMLAQLVLPAEYYNHYTIYDAIEAMATMT</sequence>
<evidence type="ECO:0000313" key="2">
    <source>
        <dbReference type="Proteomes" id="UP000000305"/>
    </source>
</evidence>